<dbReference type="PANTHER" id="PTHR30134">
    <property type="entry name" value="HYDROGENASE PROTEIN ASSEMBLY PROTEIN, NICKEL CHAPERONE"/>
    <property type="match status" value="1"/>
</dbReference>
<organism evidence="9 10">
    <name type="scientific">Candidatus Anaerobutyricum stercoripullorum</name>
    <dbReference type="NCBI Taxonomy" id="2838456"/>
    <lineage>
        <taxon>Bacteria</taxon>
        <taxon>Bacillati</taxon>
        <taxon>Bacillota</taxon>
        <taxon>Clostridia</taxon>
        <taxon>Lachnospirales</taxon>
        <taxon>Lachnospiraceae</taxon>
        <taxon>Anaerobutyricum</taxon>
    </lineage>
</organism>
<dbReference type="EMBL" id="DXEQ01000225">
    <property type="protein sequence ID" value="HIX72877.1"/>
    <property type="molecule type" value="Genomic_DNA"/>
</dbReference>
<keyword evidence="5" id="KW-0378">Hydrolase</keyword>
<dbReference type="InterPro" id="IPR003495">
    <property type="entry name" value="CobW/HypB/UreG_nucleotide-bd"/>
</dbReference>
<evidence type="ECO:0000256" key="2">
    <source>
        <dbReference type="ARBA" id="ARBA00022596"/>
    </source>
</evidence>
<evidence type="ECO:0000256" key="1">
    <source>
        <dbReference type="ARBA" id="ARBA00006211"/>
    </source>
</evidence>
<proteinExistence type="inferred from homology"/>
<dbReference type="GO" id="GO:0051604">
    <property type="term" value="P:protein maturation"/>
    <property type="evidence" value="ECO:0007669"/>
    <property type="project" value="InterPro"/>
</dbReference>
<name>A0A9D1X5H5_9FIRM</name>
<dbReference type="SUPFAM" id="SSF52540">
    <property type="entry name" value="P-loop containing nucleoside triphosphate hydrolases"/>
    <property type="match status" value="1"/>
</dbReference>
<dbReference type="GO" id="GO:0008270">
    <property type="term" value="F:zinc ion binding"/>
    <property type="evidence" value="ECO:0007669"/>
    <property type="project" value="TreeGrafter"/>
</dbReference>
<dbReference type="Proteomes" id="UP000886805">
    <property type="component" value="Unassembled WGS sequence"/>
</dbReference>
<keyword evidence="7" id="KW-0342">GTP-binding</keyword>
<keyword evidence="3" id="KW-0479">Metal-binding</keyword>
<evidence type="ECO:0000256" key="4">
    <source>
        <dbReference type="ARBA" id="ARBA00022741"/>
    </source>
</evidence>
<dbReference type="Pfam" id="PF02492">
    <property type="entry name" value="cobW"/>
    <property type="match status" value="1"/>
</dbReference>
<evidence type="ECO:0000256" key="6">
    <source>
        <dbReference type="ARBA" id="ARBA00022833"/>
    </source>
</evidence>
<keyword evidence="4" id="KW-0547">Nucleotide-binding</keyword>
<evidence type="ECO:0000256" key="5">
    <source>
        <dbReference type="ARBA" id="ARBA00022801"/>
    </source>
</evidence>
<dbReference type="InterPro" id="IPR004392">
    <property type="entry name" value="Hyd_mat_HypB"/>
</dbReference>
<evidence type="ECO:0000256" key="3">
    <source>
        <dbReference type="ARBA" id="ARBA00022723"/>
    </source>
</evidence>
<dbReference type="AlphaFoldDB" id="A0A9D1X5H5"/>
<reference evidence="9" key="2">
    <citation type="submission" date="2021-04" db="EMBL/GenBank/DDBJ databases">
        <authorList>
            <person name="Gilroy R."/>
        </authorList>
    </citation>
    <scope>NUCLEOTIDE SEQUENCE</scope>
    <source>
        <strain evidence="9">ChiSxjej3B15-1167</strain>
    </source>
</reference>
<comment type="caution">
    <text evidence="9">The sequence shown here is derived from an EMBL/GenBank/DDBJ whole genome shotgun (WGS) entry which is preliminary data.</text>
</comment>
<accession>A0A9D1X5H5</accession>
<keyword evidence="6" id="KW-0862">Zinc</keyword>
<dbReference type="GO" id="GO:0016151">
    <property type="term" value="F:nickel cation binding"/>
    <property type="evidence" value="ECO:0007669"/>
    <property type="project" value="InterPro"/>
</dbReference>
<protein>
    <submittedName>
        <fullName evidence="9">Hydrogenase accessory protein HypB</fullName>
    </submittedName>
</protein>
<dbReference type="PIRSF" id="PIRSF005624">
    <property type="entry name" value="Ni-bind_GTPase"/>
    <property type="match status" value="1"/>
</dbReference>
<comment type="similarity">
    <text evidence="1">Belongs to the SIMIBI class G3E GTPase family. HypB/HupM subfamily.</text>
</comment>
<dbReference type="Gene3D" id="3.40.50.300">
    <property type="entry name" value="P-loop containing nucleotide triphosphate hydrolases"/>
    <property type="match status" value="1"/>
</dbReference>
<dbReference type="GO" id="GO:0005525">
    <property type="term" value="F:GTP binding"/>
    <property type="evidence" value="ECO:0007669"/>
    <property type="project" value="UniProtKB-KW"/>
</dbReference>
<gene>
    <name evidence="9" type="ORF">H9849_07625</name>
</gene>
<feature type="domain" description="CobW/HypB/UreG nucleotide-binding" evidence="8">
    <location>
        <begin position="37"/>
        <end position="222"/>
    </location>
</feature>
<reference evidence="9" key="1">
    <citation type="journal article" date="2021" name="PeerJ">
        <title>Extensive microbial diversity within the chicken gut microbiome revealed by metagenomics and culture.</title>
        <authorList>
            <person name="Gilroy R."/>
            <person name="Ravi A."/>
            <person name="Getino M."/>
            <person name="Pursley I."/>
            <person name="Horton D.L."/>
            <person name="Alikhan N.F."/>
            <person name="Baker D."/>
            <person name="Gharbi K."/>
            <person name="Hall N."/>
            <person name="Watson M."/>
            <person name="Adriaenssens E.M."/>
            <person name="Foster-Nyarko E."/>
            <person name="Jarju S."/>
            <person name="Secka A."/>
            <person name="Antonio M."/>
            <person name="Oren A."/>
            <person name="Chaudhuri R.R."/>
            <person name="La Ragione R."/>
            <person name="Hildebrand F."/>
            <person name="Pallen M.J."/>
        </authorList>
    </citation>
    <scope>NUCLEOTIDE SEQUENCE</scope>
    <source>
        <strain evidence="9">ChiSxjej3B15-1167</strain>
    </source>
</reference>
<keyword evidence="2" id="KW-0533">Nickel</keyword>
<evidence type="ECO:0000259" key="8">
    <source>
        <dbReference type="Pfam" id="PF02492"/>
    </source>
</evidence>
<evidence type="ECO:0000313" key="9">
    <source>
        <dbReference type="EMBL" id="HIX72877.1"/>
    </source>
</evidence>
<evidence type="ECO:0000256" key="7">
    <source>
        <dbReference type="ARBA" id="ARBA00023134"/>
    </source>
</evidence>
<sequence>MEKAKIIELKETILDDNDADAAALRQELRARRTCLINLMSAPGSGKTSTLLALRPYFQNKLRWGVMEADIDSDVDANRLLRAGIPAVQLHTGGMCHLDADMTRQGIRALCASERHDHSACAAGQDDRFSAGKNSAFTASAEFDLIVLENIGNLVCPAEFDTGAQINMTILSVPEGDDKPAKYPLMYQVCDILVINKTDTLPAFDFRKSFVEECARSQNPDVHIFYISARTGEGVEELAAYLLRRIRQENQR</sequence>
<dbReference type="GO" id="GO:0003924">
    <property type="term" value="F:GTPase activity"/>
    <property type="evidence" value="ECO:0007669"/>
    <property type="project" value="InterPro"/>
</dbReference>
<evidence type="ECO:0000313" key="10">
    <source>
        <dbReference type="Proteomes" id="UP000886805"/>
    </source>
</evidence>
<dbReference type="PANTHER" id="PTHR30134:SF2">
    <property type="entry name" value="HYDROGENASE MATURATION FACTOR HYPB"/>
    <property type="match status" value="1"/>
</dbReference>
<dbReference type="InterPro" id="IPR027417">
    <property type="entry name" value="P-loop_NTPase"/>
</dbReference>